<dbReference type="PRINTS" id="PR00385">
    <property type="entry name" value="P450"/>
</dbReference>
<dbReference type="InterPro" id="IPR013604">
    <property type="entry name" value="7TM_chemorcpt"/>
</dbReference>
<dbReference type="InterPro" id="IPR050196">
    <property type="entry name" value="Cytochrome_P450_Monoox"/>
</dbReference>
<keyword evidence="10 18" id="KW-0479">Metal-binding</keyword>
<accession>A0AAN7P8V0</accession>
<keyword evidence="11" id="KW-0256">Endoplasmic reticulum</keyword>
<dbReference type="InterPro" id="IPR036396">
    <property type="entry name" value="Cyt_P450_sf"/>
</dbReference>
<evidence type="ECO:0000256" key="7">
    <source>
        <dbReference type="ARBA" id="ARBA00022475"/>
    </source>
</evidence>
<dbReference type="Gene3D" id="1.10.630.10">
    <property type="entry name" value="Cytochrome P450"/>
    <property type="match status" value="2"/>
</dbReference>
<evidence type="ECO:0000313" key="20">
    <source>
        <dbReference type="EMBL" id="KAK4879369.1"/>
    </source>
</evidence>
<keyword evidence="8 18" id="KW-0349">Heme</keyword>
<evidence type="ECO:0000256" key="18">
    <source>
        <dbReference type="PIRSR" id="PIRSR602401-1"/>
    </source>
</evidence>
<dbReference type="EMBL" id="JARPUR010000003">
    <property type="protein sequence ID" value="KAK4879369.1"/>
    <property type="molecule type" value="Genomic_DNA"/>
</dbReference>
<dbReference type="Proteomes" id="UP001353858">
    <property type="component" value="Unassembled WGS sequence"/>
</dbReference>
<dbReference type="GO" id="GO:0005789">
    <property type="term" value="C:endoplasmic reticulum membrane"/>
    <property type="evidence" value="ECO:0007669"/>
    <property type="project" value="UniProtKB-SubCell"/>
</dbReference>
<dbReference type="FunFam" id="1.10.630.10:FF:000035">
    <property type="entry name" value="CYtochrome P450 family"/>
    <property type="match status" value="2"/>
</dbReference>
<dbReference type="Pfam" id="PF08395">
    <property type="entry name" value="7tm_7"/>
    <property type="match status" value="1"/>
</dbReference>
<dbReference type="InterPro" id="IPR017972">
    <property type="entry name" value="Cyt_P450_CS"/>
</dbReference>
<evidence type="ECO:0000256" key="15">
    <source>
        <dbReference type="ARBA" id="ARBA00023004"/>
    </source>
</evidence>
<dbReference type="PRINTS" id="PR00463">
    <property type="entry name" value="EP450I"/>
</dbReference>
<keyword evidence="15 18" id="KW-0408">Iron</keyword>
<name>A0AAN7P8V0_9COLE</name>
<dbReference type="InterPro" id="IPR001128">
    <property type="entry name" value="Cyt_P450"/>
</dbReference>
<keyword evidence="14" id="KW-0560">Oxidoreductase</keyword>
<dbReference type="GO" id="GO:0050909">
    <property type="term" value="P:sensory perception of taste"/>
    <property type="evidence" value="ECO:0007669"/>
    <property type="project" value="InterPro"/>
</dbReference>
<evidence type="ECO:0000256" key="2">
    <source>
        <dbReference type="ARBA" id="ARBA00003690"/>
    </source>
</evidence>
<dbReference type="GO" id="GO:0004497">
    <property type="term" value="F:monooxygenase activity"/>
    <property type="evidence" value="ECO:0007669"/>
    <property type="project" value="UniProtKB-KW"/>
</dbReference>
<evidence type="ECO:0008006" key="22">
    <source>
        <dbReference type="Google" id="ProtNLM"/>
    </source>
</evidence>
<evidence type="ECO:0000256" key="17">
    <source>
        <dbReference type="ARBA" id="ARBA00023136"/>
    </source>
</evidence>
<keyword evidence="17 19" id="KW-0472">Membrane</keyword>
<dbReference type="AlphaFoldDB" id="A0AAN7P8V0"/>
<reference evidence="21" key="1">
    <citation type="submission" date="2023-01" db="EMBL/GenBank/DDBJ databases">
        <title>Key to firefly adult light organ development and bioluminescence: homeobox transcription factors regulate luciferase expression and transportation to peroxisome.</title>
        <authorList>
            <person name="Fu X."/>
        </authorList>
    </citation>
    <scope>NUCLEOTIDE SEQUENCE [LARGE SCALE GENOMIC DNA]</scope>
</reference>
<dbReference type="SUPFAM" id="SSF48264">
    <property type="entry name" value="Cytochrome P450"/>
    <property type="match status" value="2"/>
</dbReference>
<evidence type="ECO:0000256" key="8">
    <source>
        <dbReference type="ARBA" id="ARBA00022617"/>
    </source>
</evidence>
<evidence type="ECO:0000256" key="16">
    <source>
        <dbReference type="ARBA" id="ARBA00023033"/>
    </source>
</evidence>
<proteinExistence type="inferred from homology"/>
<dbReference type="PROSITE" id="PS00086">
    <property type="entry name" value="CYTOCHROME_P450"/>
    <property type="match status" value="2"/>
</dbReference>
<dbReference type="GO" id="GO:0005506">
    <property type="term" value="F:iron ion binding"/>
    <property type="evidence" value="ECO:0007669"/>
    <property type="project" value="InterPro"/>
</dbReference>
<comment type="caution">
    <text evidence="20">The sequence shown here is derived from an EMBL/GenBank/DDBJ whole genome shotgun (WGS) entry which is preliminary data.</text>
</comment>
<sequence length="1205" mass="139516">MPTAIYSSVINVLGGNSVDKFNSKIEHLEIIKFILKISRVSDANMEVTLTIIIILIVYFLTQWYIKTRRYIRLMKKFPHPPTVPLLGNALDFKSPTDFIPKFAEYTKLYGDKVKIYLGIMPEKLLVTDARLIMHILSSSNNLKKGKEYNYFSNWLGKGLLLSDGDSRWKKHRRLIASTFHIQIFKGFIEIFESNAKILVNKLENEVENPSFDIYPFITLCALDNICETVMGTSICAQNNCNPDYVNNTKLMCKVFIKRAFNAFLRTNFWYKFSSLYLDEKRAVKVLHNYTKEIIKNRKNQYHNNVKNVIHDSQEKTKVVLMDLLLQQNEKFETFTDVEIREEVDTFMFAGSDTTASALTFAIYCLAENHLVQVRVVEELNKIFGDDPLRPITFNDIQSMKYLEAVIKEVLRVYPPVPYYSRTSETEINFDDYIIPKDTCVLMNIYGVHHDPKLFPDPESFKPERFLSKNIDEGNNYGYFPFSSGPRNCIGQKFAMLEIKTALAVLLRHYEFTQSIPKHYLHLSTETVLLSNNGISRVSDAKMQVMLTIIIILFVYVLTQWYIKNRRYIQLMNKFPNPPTIPLLGNALDFKSPTDFIPKFAEYTKLYGDKVKIYVGIMPAKLLVTDVRLILHMLSSSNNLKKGREYNFFSSWLGKGLLLSDGDSIWKKHRRLIASTFHIQLFIGFIKIFESNTKILVNKLENEIGNPSFDIYPYISLWSLDNICETVMGTSICAQNNCNPDYVNSVKFMCKVFVKRSFNAFLRTNFWYKFSSLYHNEKRAIKVLHNYTKEIIRNRKIRNQTYVKNVNDDSQEKTKVVLMDLLLEQNEKFETFTDVEIREEVDTFMFAGSDTTASALTFAIYCLAENHLVQVKVVEELIEIFGDDPFRPITFNDIQSMKYLEAVVKEVLRLYPPVPYYSRTSETEINFDDYIIPKDTSVLMNIYGVHHDPKLFPDPESFKPERFLSKNIDEGNNYGYFPFSYGPRNCIGQKFAMLEIKTALAVLLRHYEFTQSIPKHFLHLSTETVLLSNNGLNTCMEQTEENRPNSRTSVDKLLTTACKLHGYVNKLAFNVNKTFSGSMFATTSTVFLDLIASIVLRGQLVDGDLWVMVYINSVYAIPAYTTILLGEMIEREDARLKWLLCNLTDSYFDSDLSDKRSLFCYQILHEPIEVSSGGFYSLNAKMVTSNIGLFCTLLMSIMKMRNSIYD</sequence>
<dbReference type="Pfam" id="PF00067">
    <property type="entry name" value="p450"/>
    <property type="match status" value="2"/>
</dbReference>
<dbReference type="CDD" id="cd20628">
    <property type="entry name" value="CYP4"/>
    <property type="match status" value="2"/>
</dbReference>
<evidence type="ECO:0000313" key="21">
    <source>
        <dbReference type="Proteomes" id="UP001353858"/>
    </source>
</evidence>
<feature type="binding site" description="axial binding residue" evidence="18">
    <location>
        <position position="985"/>
    </location>
    <ligand>
        <name>heme</name>
        <dbReference type="ChEBI" id="CHEBI:30413"/>
    </ligand>
    <ligandPart>
        <name>Fe</name>
        <dbReference type="ChEBI" id="CHEBI:18248"/>
    </ligandPart>
</feature>
<keyword evidence="21" id="KW-1185">Reference proteome</keyword>
<evidence type="ECO:0000256" key="1">
    <source>
        <dbReference type="ARBA" id="ARBA00001971"/>
    </source>
</evidence>
<evidence type="ECO:0000256" key="13">
    <source>
        <dbReference type="ARBA" id="ARBA00022989"/>
    </source>
</evidence>
<comment type="subcellular location">
    <subcellularLocation>
        <location evidence="5">Cell membrane</location>
        <topology evidence="5">Multi-pass membrane protein</topology>
    </subcellularLocation>
    <subcellularLocation>
        <location evidence="4">Endoplasmic reticulum membrane</location>
        <topology evidence="4">Peripheral membrane protein</topology>
    </subcellularLocation>
    <subcellularLocation>
        <location evidence="3">Microsome membrane</location>
        <topology evidence="3">Peripheral membrane protein</topology>
    </subcellularLocation>
</comment>
<gene>
    <name evidence="20" type="ORF">RN001_007515</name>
</gene>
<evidence type="ECO:0000256" key="3">
    <source>
        <dbReference type="ARBA" id="ARBA00004174"/>
    </source>
</evidence>
<dbReference type="GO" id="GO:0005886">
    <property type="term" value="C:plasma membrane"/>
    <property type="evidence" value="ECO:0007669"/>
    <property type="project" value="UniProtKB-SubCell"/>
</dbReference>
<evidence type="ECO:0000256" key="6">
    <source>
        <dbReference type="ARBA" id="ARBA00010617"/>
    </source>
</evidence>
<evidence type="ECO:0000256" key="12">
    <source>
        <dbReference type="ARBA" id="ARBA00022848"/>
    </source>
</evidence>
<evidence type="ECO:0000256" key="19">
    <source>
        <dbReference type="SAM" id="Phobius"/>
    </source>
</evidence>
<comment type="function">
    <text evidence="2">May be involved in the metabolism of insect hormones and in the breakdown of synthetic insecticides.</text>
</comment>
<keyword evidence="9 19" id="KW-0812">Transmembrane</keyword>
<comment type="similarity">
    <text evidence="6">Belongs to the cytochrome P450 family.</text>
</comment>
<protein>
    <recommendedName>
        <fullName evidence="22">Cytochrome P450</fullName>
    </recommendedName>
</protein>
<dbReference type="GO" id="GO:0016705">
    <property type="term" value="F:oxidoreductase activity, acting on paired donors, with incorporation or reduction of molecular oxygen"/>
    <property type="evidence" value="ECO:0007669"/>
    <property type="project" value="InterPro"/>
</dbReference>
<dbReference type="PANTHER" id="PTHR24291:SF187">
    <property type="entry name" value="CYTOCHROME P450 4AE1-RELATED"/>
    <property type="match status" value="1"/>
</dbReference>
<dbReference type="GO" id="GO:0020037">
    <property type="term" value="F:heme binding"/>
    <property type="evidence" value="ECO:0007669"/>
    <property type="project" value="InterPro"/>
</dbReference>
<evidence type="ECO:0000256" key="14">
    <source>
        <dbReference type="ARBA" id="ARBA00023002"/>
    </source>
</evidence>
<evidence type="ECO:0000256" key="5">
    <source>
        <dbReference type="ARBA" id="ARBA00004651"/>
    </source>
</evidence>
<evidence type="ECO:0000256" key="11">
    <source>
        <dbReference type="ARBA" id="ARBA00022824"/>
    </source>
</evidence>
<keyword evidence="16" id="KW-0503">Monooxygenase</keyword>
<evidence type="ECO:0000256" key="10">
    <source>
        <dbReference type="ARBA" id="ARBA00022723"/>
    </source>
</evidence>
<evidence type="ECO:0000256" key="4">
    <source>
        <dbReference type="ARBA" id="ARBA00004406"/>
    </source>
</evidence>
<keyword evidence="7" id="KW-1003">Cell membrane</keyword>
<organism evidence="20 21">
    <name type="scientific">Aquatica leii</name>
    <dbReference type="NCBI Taxonomy" id="1421715"/>
    <lineage>
        <taxon>Eukaryota</taxon>
        <taxon>Metazoa</taxon>
        <taxon>Ecdysozoa</taxon>
        <taxon>Arthropoda</taxon>
        <taxon>Hexapoda</taxon>
        <taxon>Insecta</taxon>
        <taxon>Pterygota</taxon>
        <taxon>Neoptera</taxon>
        <taxon>Endopterygota</taxon>
        <taxon>Coleoptera</taxon>
        <taxon>Polyphaga</taxon>
        <taxon>Elateriformia</taxon>
        <taxon>Elateroidea</taxon>
        <taxon>Lampyridae</taxon>
        <taxon>Luciolinae</taxon>
        <taxon>Aquatica</taxon>
    </lineage>
</organism>
<comment type="cofactor">
    <cofactor evidence="1 18">
        <name>heme</name>
        <dbReference type="ChEBI" id="CHEBI:30413"/>
    </cofactor>
</comment>
<feature type="transmembrane region" description="Helical" evidence="19">
    <location>
        <begin position="544"/>
        <end position="562"/>
    </location>
</feature>
<evidence type="ECO:0000256" key="9">
    <source>
        <dbReference type="ARBA" id="ARBA00022692"/>
    </source>
</evidence>
<keyword evidence="13 19" id="KW-1133">Transmembrane helix</keyword>
<dbReference type="PANTHER" id="PTHR24291">
    <property type="entry name" value="CYTOCHROME P450 FAMILY 4"/>
    <property type="match status" value="1"/>
</dbReference>
<dbReference type="InterPro" id="IPR002401">
    <property type="entry name" value="Cyt_P450_E_grp-I"/>
</dbReference>
<feature type="transmembrane region" description="Helical" evidence="19">
    <location>
        <begin position="47"/>
        <end position="65"/>
    </location>
</feature>
<keyword evidence="12" id="KW-0492">Microsome</keyword>